<dbReference type="EMBL" id="KZ084200">
    <property type="protein sequence ID" value="OSC96265.1"/>
    <property type="molecule type" value="Genomic_DNA"/>
</dbReference>
<proteinExistence type="predicted"/>
<sequence>DSVPLLPPGEEGIFLSHAGGDAELCNDLFADDTKAKRVDSRTRHDRTIIRTQEWEVQRDELVQAYLQWQSGVAPSS</sequence>
<evidence type="ECO:0000313" key="2">
    <source>
        <dbReference type="Proteomes" id="UP000193067"/>
    </source>
</evidence>
<reference evidence="1 2" key="1">
    <citation type="journal article" date="2015" name="Biotechnol. Biofuels">
        <title>Enhanced degradation of softwood versus hardwood by the white-rot fungus Pycnoporus coccineus.</title>
        <authorList>
            <person name="Couturier M."/>
            <person name="Navarro D."/>
            <person name="Chevret D."/>
            <person name="Henrissat B."/>
            <person name="Piumi F."/>
            <person name="Ruiz-Duenas F.J."/>
            <person name="Martinez A.T."/>
            <person name="Grigoriev I.V."/>
            <person name="Riley R."/>
            <person name="Lipzen A."/>
            <person name="Berrin J.G."/>
            <person name="Master E.R."/>
            <person name="Rosso M.N."/>
        </authorList>
    </citation>
    <scope>NUCLEOTIDE SEQUENCE [LARGE SCALE GENOMIC DNA]</scope>
    <source>
        <strain evidence="1 2">BRFM310</strain>
    </source>
</reference>
<keyword evidence="2" id="KW-1185">Reference proteome</keyword>
<dbReference type="Proteomes" id="UP000193067">
    <property type="component" value="Unassembled WGS sequence"/>
</dbReference>
<accession>A0A1Y2I559</accession>
<dbReference type="AlphaFoldDB" id="A0A1Y2I559"/>
<feature type="non-terminal residue" evidence="1">
    <location>
        <position position="1"/>
    </location>
</feature>
<gene>
    <name evidence="1" type="ORF">PYCCODRAFT_1346494</name>
</gene>
<name>A0A1Y2I559_TRAC3</name>
<organism evidence="1 2">
    <name type="scientific">Trametes coccinea (strain BRFM310)</name>
    <name type="common">Pycnoporus coccineus</name>
    <dbReference type="NCBI Taxonomy" id="1353009"/>
    <lineage>
        <taxon>Eukaryota</taxon>
        <taxon>Fungi</taxon>
        <taxon>Dikarya</taxon>
        <taxon>Basidiomycota</taxon>
        <taxon>Agaricomycotina</taxon>
        <taxon>Agaricomycetes</taxon>
        <taxon>Polyporales</taxon>
        <taxon>Polyporaceae</taxon>
        <taxon>Trametes</taxon>
    </lineage>
</organism>
<dbReference type="OrthoDB" id="2804187at2759"/>
<protein>
    <submittedName>
        <fullName evidence="1">Uncharacterized protein</fullName>
    </submittedName>
</protein>
<evidence type="ECO:0000313" key="1">
    <source>
        <dbReference type="EMBL" id="OSC96265.1"/>
    </source>
</evidence>
<feature type="non-terminal residue" evidence="1">
    <location>
        <position position="76"/>
    </location>
</feature>